<proteinExistence type="predicted"/>
<keyword evidence="1" id="KW-0175">Coiled coil</keyword>
<evidence type="ECO:0000313" key="3">
    <source>
        <dbReference type="Proteomes" id="UP000801492"/>
    </source>
</evidence>
<dbReference type="EMBL" id="VTPC01003269">
    <property type="protein sequence ID" value="KAF2898778.1"/>
    <property type="molecule type" value="Genomic_DNA"/>
</dbReference>
<comment type="caution">
    <text evidence="2">The sequence shown here is derived from an EMBL/GenBank/DDBJ whole genome shotgun (WGS) entry which is preliminary data.</text>
</comment>
<feature type="coiled-coil region" evidence="1">
    <location>
        <begin position="214"/>
        <end position="369"/>
    </location>
</feature>
<keyword evidence="3" id="KW-1185">Reference proteome</keyword>
<gene>
    <name evidence="2" type="ORF">ILUMI_07397</name>
</gene>
<evidence type="ECO:0000313" key="2">
    <source>
        <dbReference type="EMBL" id="KAF2898778.1"/>
    </source>
</evidence>
<dbReference type="Proteomes" id="UP000801492">
    <property type="component" value="Unassembled WGS sequence"/>
</dbReference>
<organism evidence="2 3">
    <name type="scientific">Ignelater luminosus</name>
    <name type="common">Cucubano</name>
    <name type="synonym">Pyrophorus luminosus</name>
    <dbReference type="NCBI Taxonomy" id="2038154"/>
    <lineage>
        <taxon>Eukaryota</taxon>
        <taxon>Metazoa</taxon>
        <taxon>Ecdysozoa</taxon>
        <taxon>Arthropoda</taxon>
        <taxon>Hexapoda</taxon>
        <taxon>Insecta</taxon>
        <taxon>Pterygota</taxon>
        <taxon>Neoptera</taxon>
        <taxon>Endopterygota</taxon>
        <taxon>Coleoptera</taxon>
        <taxon>Polyphaga</taxon>
        <taxon>Elateriformia</taxon>
        <taxon>Elateroidea</taxon>
        <taxon>Elateridae</taxon>
        <taxon>Agrypninae</taxon>
        <taxon>Pyrophorini</taxon>
        <taxon>Ignelater</taxon>
    </lineage>
</organism>
<accession>A0A8K0D3L8</accession>
<dbReference type="AlphaFoldDB" id="A0A8K0D3L8"/>
<feature type="coiled-coil region" evidence="1">
    <location>
        <begin position="17"/>
        <end position="185"/>
    </location>
</feature>
<feature type="non-terminal residue" evidence="2">
    <location>
        <position position="1"/>
    </location>
</feature>
<feature type="coiled-coil region" evidence="1">
    <location>
        <begin position="409"/>
        <end position="532"/>
    </location>
</feature>
<reference evidence="2" key="1">
    <citation type="submission" date="2019-08" db="EMBL/GenBank/DDBJ databases">
        <title>The genome of the North American firefly Photinus pyralis.</title>
        <authorList>
            <consortium name="Photinus pyralis genome working group"/>
            <person name="Fallon T.R."/>
            <person name="Sander Lower S.E."/>
            <person name="Weng J.-K."/>
        </authorList>
    </citation>
    <scope>NUCLEOTIDE SEQUENCE</scope>
    <source>
        <strain evidence="2">TRF0915ILg1</strain>
        <tissue evidence="2">Whole body</tissue>
    </source>
</reference>
<name>A0A8K0D3L8_IGNLU</name>
<sequence>AEQGEGKGKAINCTFIINEHQKSIHHLQSENEEIKKTVENLIKENSRLKLQITSSEERQRHKSSFSELKETCRRVDHDTDYKALKSKLQELESDNNLKYIKIIDLMEEKESLENQLKKVNNDDKEELVKLQKKFSDLQHQRKELLEALEKVKWEKENADAITKHLQSVKHECEILQNQLQHFRKVGEELSVEFEKISNENIGLKTNINNLVGTISELNSEKTDLLCTIQRLQSDIQENEEKEMGKTAFENKYKEAEESLLIQTEEIKTFKDSLSQQQKVIEALNQKITELTITNSKVSENLNEKECQTNILKQIINHQNENLKSLENEKESIISKLHEQSGSEKLLNENKELREKLKCAMSKLSIEQESKVNIVDSNIELTEKLEFTTSELYREKCKNQKITDNNTKIIGEFQNTIKELQRQNNELREKLNAIKRNQGQSGDEKGIKDNKELEKKLECLVTQLNKQQNDNKELIRKLQCAATELGEYQSQNEKLVTANKELIEKLESKGKEIQNLVFKLKILEESNKNVKAEFDTVSYDYKNVKNINNNIMKENELLSYQKNILVNKLEQLGKFNY</sequence>
<evidence type="ECO:0000256" key="1">
    <source>
        <dbReference type="SAM" id="Coils"/>
    </source>
</evidence>
<protein>
    <submittedName>
        <fullName evidence="2">Uncharacterized protein</fullName>
    </submittedName>
</protein>